<dbReference type="NCBIfam" id="TIGR00587">
    <property type="entry name" value="nfo"/>
    <property type="match status" value="1"/>
</dbReference>
<dbReference type="InterPro" id="IPR036237">
    <property type="entry name" value="Xyl_isomerase-like_sf"/>
</dbReference>
<dbReference type="GO" id="GO:0003906">
    <property type="term" value="F:DNA-(apurinic or apyrimidinic site) endonuclease activity"/>
    <property type="evidence" value="ECO:0007669"/>
    <property type="project" value="TreeGrafter"/>
</dbReference>
<evidence type="ECO:0000256" key="2">
    <source>
        <dbReference type="ARBA" id="ARBA00022723"/>
    </source>
</evidence>
<evidence type="ECO:0000313" key="9">
    <source>
        <dbReference type="EMBL" id="OGG14042.1"/>
    </source>
</evidence>
<dbReference type="PROSITE" id="PS51432">
    <property type="entry name" value="AP_NUCLEASE_F2_4"/>
    <property type="match status" value="1"/>
</dbReference>
<comment type="function">
    <text evidence="7">Endonuclease IV plays a role in DNA repair. It cleaves phosphodiester bonds at apurinic or apyrimidinic (AP) sites, generating a 3'-hydroxyl group and a 5'-terminal sugar phosphate.</text>
</comment>
<dbReference type="GO" id="GO:0006284">
    <property type="term" value="P:base-excision repair"/>
    <property type="evidence" value="ECO:0007669"/>
    <property type="project" value="TreeGrafter"/>
</dbReference>
<feature type="binding site" evidence="7">
    <location>
        <position position="110"/>
    </location>
    <ligand>
        <name>Zn(2+)</name>
        <dbReference type="ChEBI" id="CHEBI:29105"/>
        <label>1</label>
    </ligand>
</feature>
<dbReference type="SUPFAM" id="SSF51658">
    <property type="entry name" value="Xylose isomerase-like"/>
    <property type="match status" value="1"/>
</dbReference>
<comment type="similarity">
    <text evidence="1 7">Belongs to the AP endonuclease 2 family.</text>
</comment>
<feature type="binding site" evidence="7">
    <location>
        <position position="229"/>
    </location>
    <ligand>
        <name>Zn(2+)</name>
        <dbReference type="ChEBI" id="CHEBI:29105"/>
        <label>3</label>
    </ligand>
</feature>
<evidence type="ECO:0000256" key="6">
    <source>
        <dbReference type="ARBA" id="ARBA00023204"/>
    </source>
</evidence>
<dbReference type="InterPro" id="IPR001719">
    <property type="entry name" value="AP_endonuc_2"/>
</dbReference>
<feature type="binding site" evidence="7">
    <location>
        <position position="227"/>
    </location>
    <ligand>
        <name>Zn(2+)</name>
        <dbReference type="ChEBI" id="CHEBI:29105"/>
        <label>3</label>
    </ligand>
</feature>
<comment type="cofactor">
    <cofactor evidence="7">
        <name>Zn(2+)</name>
        <dbReference type="ChEBI" id="CHEBI:29105"/>
    </cofactor>
    <text evidence="7">Binds 3 Zn(2+) ions.</text>
</comment>
<dbReference type="Proteomes" id="UP000176923">
    <property type="component" value="Unassembled WGS sequence"/>
</dbReference>
<dbReference type="PROSITE" id="PS00731">
    <property type="entry name" value="AP_NUCLEASE_F2_3"/>
    <property type="match status" value="1"/>
</dbReference>
<dbReference type="Pfam" id="PF01261">
    <property type="entry name" value="AP_endonuc_2"/>
    <property type="match status" value="1"/>
</dbReference>
<evidence type="ECO:0000256" key="1">
    <source>
        <dbReference type="ARBA" id="ARBA00005340"/>
    </source>
</evidence>
<evidence type="ECO:0000256" key="7">
    <source>
        <dbReference type="HAMAP-Rule" id="MF_00152"/>
    </source>
</evidence>
<dbReference type="EMBL" id="MFJL01000029">
    <property type="protein sequence ID" value="OGG14042.1"/>
    <property type="molecule type" value="Genomic_DNA"/>
</dbReference>
<keyword evidence="2 7" id="KW-0479">Metal-binding</keyword>
<gene>
    <name evidence="7" type="primary">nfo</name>
    <name evidence="9" type="ORF">A3D77_00850</name>
</gene>
<dbReference type="STRING" id="1798382.A3D77_00850"/>
<dbReference type="HAMAP" id="MF_00152">
    <property type="entry name" value="Nfo"/>
    <property type="match status" value="1"/>
</dbReference>
<feature type="binding site" evidence="7">
    <location>
        <position position="180"/>
    </location>
    <ligand>
        <name>Zn(2+)</name>
        <dbReference type="ChEBI" id="CHEBI:29105"/>
        <label>3</label>
    </ligand>
</feature>
<dbReference type="GO" id="GO:0008081">
    <property type="term" value="F:phosphoric diester hydrolase activity"/>
    <property type="evidence" value="ECO:0007669"/>
    <property type="project" value="TreeGrafter"/>
</dbReference>
<name>A0A1F5ZPK8_9BACT</name>
<feature type="domain" description="Xylose isomerase-like TIM barrel" evidence="8">
    <location>
        <begin position="23"/>
        <end position="277"/>
    </location>
</feature>
<keyword evidence="6 7" id="KW-0234">DNA repair</keyword>
<dbReference type="GO" id="GO:0008270">
    <property type="term" value="F:zinc ion binding"/>
    <property type="evidence" value="ECO:0007669"/>
    <property type="project" value="UniProtKB-UniRule"/>
</dbReference>
<proteinExistence type="inferred from homology"/>
<keyword evidence="5 7" id="KW-0862">Zinc</keyword>
<feature type="binding site" evidence="7">
    <location>
        <position position="177"/>
    </location>
    <ligand>
        <name>Zn(2+)</name>
        <dbReference type="ChEBI" id="CHEBI:29105"/>
        <label>2</label>
    </ligand>
</feature>
<feature type="binding site" evidence="7">
    <location>
        <position position="71"/>
    </location>
    <ligand>
        <name>Zn(2+)</name>
        <dbReference type="ChEBI" id="CHEBI:29105"/>
        <label>1</label>
    </ligand>
</feature>
<reference evidence="9 10" key="1">
    <citation type="journal article" date="2016" name="Nat. Commun.">
        <title>Thousands of microbial genomes shed light on interconnected biogeochemical processes in an aquifer system.</title>
        <authorList>
            <person name="Anantharaman K."/>
            <person name="Brown C.T."/>
            <person name="Hug L.A."/>
            <person name="Sharon I."/>
            <person name="Castelle C.J."/>
            <person name="Probst A.J."/>
            <person name="Thomas B.C."/>
            <person name="Singh A."/>
            <person name="Wilkins M.J."/>
            <person name="Karaoz U."/>
            <person name="Brodie E.L."/>
            <person name="Williams K.H."/>
            <person name="Hubbard S.S."/>
            <person name="Banfield J.F."/>
        </authorList>
    </citation>
    <scope>NUCLEOTIDE SEQUENCE [LARGE SCALE GENOMIC DNA]</scope>
</reference>
<evidence type="ECO:0000259" key="8">
    <source>
        <dbReference type="Pfam" id="PF01261"/>
    </source>
</evidence>
<feature type="binding site" evidence="7">
    <location>
        <position position="259"/>
    </location>
    <ligand>
        <name>Zn(2+)</name>
        <dbReference type="ChEBI" id="CHEBI:29105"/>
        <label>2</label>
    </ligand>
</feature>
<sequence length="283" mass="31563">MTNDIMTLGAHLSISGGYHKAIESVAEKGGNALQIFSASPRFWNTLNISPEAISIFLETKKRLNVHPVYFHATYLINLADENEIGEKSKKNLIVELNLASKLGIKGSIVHTGSYKEGRTEGKYKVLLTNIAEILANTPPDTFLILENAGCRKIGMQIEELGEIVKVIADKRLKICLDTCHLHASNYDLSTAEKLDQFLDKFDELVQLDKLELFHINDSRDLLGSLRDRHENIGEGNVGKEVFRLLLSHPKLKDLPFIIETPGFDGNGPDKRNLEILKNLSAGY</sequence>
<dbReference type="CDD" id="cd00019">
    <property type="entry name" value="AP2Ec"/>
    <property type="match status" value="1"/>
</dbReference>
<evidence type="ECO:0000256" key="4">
    <source>
        <dbReference type="ARBA" id="ARBA00022801"/>
    </source>
</evidence>
<dbReference type="GO" id="GO:0008833">
    <property type="term" value="F:deoxyribonuclease IV (phage-T4-induced) activity"/>
    <property type="evidence" value="ECO:0007669"/>
    <property type="project" value="UniProtKB-UniRule"/>
</dbReference>
<dbReference type="InterPro" id="IPR018246">
    <property type="entry name" value="AP_endonuc_F2_Zn_BS"/>
</dbReference>
<evidence type="ECO:0000256" key="5">
    <source>
        <dbReference type="ARBA" id="ARBA00022833"/>
    </source>
</evidence>
<dbReference type="PROSITE" id="PS00729">
    <property type="entry name" value="AP_NUCLEASE_F2_1"/>
    <property type="match status" value="1"/>
</dbReference>
<dbReference type="InterPro" id="IPR013022">
    <property type="entry name" value="Xyl_isomerase-like_TIM-brl"/>
</dbReference>
<dbReference type="SMART" id="SM00518">
    <property type="entry name" value="AP2Ec"/>
    <property type="match status" value="1"/>
</dbReference>
<accession>A0A1F5ZPK8</accession>
<dbReference type="GO" id="GO:0003677">
    <property type="term" value="F:DNA binding"/>
    <property type="evidence" value="ECO:0007669"/>
    <property type="project" value="InterPro"/>
</dbReference>
<dbReference type="PANTHER" id="PTHR21445:SF0">
    <property type="entry name" value="APURINIC-APYRIMIDINIC ENDONUCLEASE"/>
    <property type="match status" value="1"/>
</dbReference>
<comment type="catalytic activity">
    <reaction evidence="7">
        <text>Endonucleolytic cleavage to 5'-phosphooligonucleotide end-products.</text>
        <dbReference type="EC" id="3.1.21.2"/>
    </reaction>
</comment>
<dbReference type="EC" id="3.1.21.2" evidence="7"/>
<keyword evidence="7" id="KW-0255">Endonuclease</keyword>
<dbReference type="Gene3D" id="3.20.20.150">
    <property type="entry name" value="Divalent-metal-dependent TIM barrel enzymes"/>
    <property type="match status" value="1"/>
</dbReference>
<dbReference type="PANTHER" id="PTHR21445">
    <property type="entry name" value="ENDONUCLEASE IV ENDODEOXYRIBONUCLEASE IV"/>
    <property type="match status" value="1"/>
</dbReference>
<evidence type="ECO:0000313" key="10">
    <source>
        <dbReference type="Proteomes" id="UP000176923"/>
    </source>
</evidence>
<keyword evidence="4 7" id="KW-0378">Hydrolase</keyword>
<organism evidence="9 10">
    <name type="scientific">Candidatus Gottesmanbacteria bacterium RIFCSPHIGHO2_02_FULL_39_11</name>
    <dbReference type="NCBI Taxonomy" id="1798382"/>
    <lineage>
        <taxon>Bacteria</taxon>
        <taxon>Candidatus Gottesmaniibacteriota</taxon>
    </lineage>
</organism>
<evidence type="ECO:0000256" key="3">
    <source>
        <dbReference type="ARBA" id="ARBA00022763"/>
    </source>
</evidence>
<dbReference type="AlphaFoldDB" id="A0A1F5ZPK8"/>
<keyword evidence="7" id="KW-0540">Nuclease</keyword>
<protein>
    <recommendedName>
        <fullName evidence="7">Probable endonuclease 4</fullName>
        <ecNumber evidence="7">3.1.21.2</ecNumber>
    </recommendedName>
    <alternativeName>
        <fullName evidence="7">Endodeoxyribonuclease IV</fullName>
    </alternativeName>
    <alternativeName>
        <fullName evidence="7">Endonuclease IV</fullName>
    </alternativeName>
</protein>
<feature type="binding site" evidence="7">
    <location>
        <position position="146"/>
    </location>
    <ligand>
        <name>Zn(2+)</name>
        <dbReference type="ChEBI" id="CHEBI:29105"/>
        <label>2</label>
    </ligand>
</feature>
<keyword evidence="3 7" id="KW-0227">DNA damage</keyword>
<comment type="caution">
    <text evidence="9">The sequence shown here is derived from an EMBL/GenBank/DDBJ whole genome shotgun (WGS) entry which is preliminary data.</text>
</comment>
<dbReference type="FunFam" id="3.20.20.150:FF:000001">
    <property type="entry name" value="Probable endonuclease 4"/>
    <property type="match status" value="1"/>
</dbReference>
<feature type="binding site" evidence="7">
    <location>
        <position position="214"/>
    </location>
    <ligand>
        <name>Zn(2+)</name>
        <dbReference type="ChEBI" id="CHEBI:29105"/>
        <label>2</label>
    </ligand>
</feature>
<feature type="binding site" evidence="7">
    <location>
        <position position="146"/>
    </location>
    <ligand>
        <name>Zn(2+)</name>
        <dbReference type="ChEBI" id="CHEBI:29105"/>
        <label>1</label>
    </ligand>
</feature>